<dbReference type="Pfam" id="PF08241">
    <property type="entry name" value="Methyltransf_11"/>
    <property type="match status" value="1"/>
</dbReference>
<evidence type="ECO:0000313" key="4">
    <source>
        <dbReference type="Proteomes" id="UP000240974"/>
    </source>
</evidence>
<evidence type="ECO:0000259" key="2">
    <source>
        <dbReference type="PROSITE" id="PS50937"/>
    </source>
</evidence>
<name>A0A2T3FJT1_9FIRM</name>
<dbReference type="InterPro" id="IPR029063">
    <property type="entry name" value="SAM-dependent_MTases_sf"/>
</dbReference>
<dbReference type="PROSITE" id="PS50937">
    <property type="entry name" value="HTH_MERR_2"/>
    <property type="match status" value="1"/>
</dbReference>
<dbReference type="GO" id="GO:0003700">
    <property type="term" value="F:DNA-binding transcription factor activity"/>
    <property type="evidence" value="ECO:0007669"/>
    <property type="project" value="InterPro"/>
</dbReference>
<keyword evidence="4" id="KW-1185">Reference proteome</keyword>
<dbReference type="AlphaFoldDB" id="A0A2T3FJT1"/>
<dbReference type="PROSITE" id="PS00552">
    <property type="entry name" value="HTH_MERR_1"/>
    <property type="match status" value="1"/>
</dbReference>
<reference evidence="3 4" key="1">
    <citation type="journal article" date="2019" name="Int. J. Syst. Evol. Microbiol.">
        <title>Faecalibacillus intestinalis gen. nov., sp. nov. and Faecalibacillus faecis sp. nov., isolated from human faeces.</title>
        <authorList>
            <person name="Seo B."/>
            <person name="Jeon K."/>
            <person name="Baek I."/>
            <person name="Lee Y.M."/>
            <person name="Baek K."/>
            <person name="Ko G."/>
        </authorList>
    </citation>
    <scope>NUCLEOTIDE SEQUENCE [LARGE SCALE GENOMIC DNA]</scope>
    <source>
        <strain evidence="3 4">SNUG30099</strain>
    </source>
</reference>
<organism evidence="3 4">
    <name type="scientific">Faecalibacillus intestinalis</name>
    <dbReference type="NCBI Taxonomy" id="1982626"/>
    <lineage>
        <taxon>Bacteria</taxon>
        <taxon>Bacillati</taxon>
        <taxon>Bacillota</taxon>
        <taxon>Erysipelotrichia</taxon>
        <taxon>Erysipelotrichales</taxon>
        <taxon>Coprobacillaceae</taxon>
        <taxon>Faecalibacillus</taxon>
    </lineage>
</organism>
<keyword evidence="1" id="KW-0238">DNA-binding</keyword>
<dbReference type="Gene3D" id="3.40.50.150">
    <property type="entry name" value="Vaccinia Virus protein VP39"/>
    <property type="match status" value="1"/>
</dbReference>
<dbReference type="InterPro" id="IPR047057">
    <property type="entry name" value="MerR_fam"/>
</dbReference>
<dbReference type="Gene3D" id="1.10.1660.10">
    <property type="match status" value="1"/>
</dbReference>
<dbReference type="GO" id="GO:0003677">
    <property type="term" value="F:DNA binding"/>
    <property type="evidence" value="ECO:0007669"/>
    <property type="project" value="UniProtKB-KW"/>
</dbReference>
<protein>
    <submittedName>
        <fullName evidence="3">MerR family transcriptional regulator</fullName>
    </submittedName>
</protein>
<dbReference type="PANTHER" id="PTHR30204">
    <property type="entry name" value="REDOX-CYCLING DRUG-SENSING TRANSCRIPTIONAL ACTIVATOR SOXR"/>
    <property type="match status" value="1"/>
</dbReference>
<dbReference type="InterPro" id="IPR000551">
    <property type="entry name" value="MerR-type_HTH_dom"/>
</dbReference>
<feature type="domain" description="HTH merR-type" evidence="2">
    <location>
        <begin position="4"/>
        <end position="73"/>
    </location>
</feature>
<dbReference type="GO" id="GO:0008757">
    <property type="term" value="F:S-adenosylmethionine-dependent methyltransferase activity"/>
    <property type="evidence" value="ECO:0007669"/>
    <property type="project" value="InterPro"/>
</dbReference>
<dbReference type="Proteomes" id="UP000240974">
    <property type="component" value="Unassembled WGS sequence"/>
</dbReference>
<dbReference type="PANTHER" id="PTHR30204:SF96">
    <property type="entry name" value="CHROMOSOME-ANCHORING PROTEIN RACA"/>
    <property type="match status" value="1"/>
</dbReference>
<dbReference type="InterPro" id="IPR009061">
    <property type="entry name" value="DNA-bd_dom_put_sf"/>
</dbReference>
<proteinExistence type="predicted"/>
<dbReference type="SUPFAM" id="SSF46955">
    <property type="entry name" value="Putative DNA-binding domain"/>
    <property type="match status" value="1"/>
</dbReference>
<dbReference type="CDD" id="cd01106">
    <property type="entry name" value="HTH_TipAL-Mta"/>
    <property type="match status" value="1"/>
</dbReference>
<dbReference type="SUPFAM" id="SSF53335">
    <property type="entry name" value="S-adenosyl-L-methionine-dependent methyltransferases"/>
    <property type="match status" value="1"/>
</dbReference>
<dbReference type="PRINTS" id="PR00040">
    <property type="entry name" value="HTHMERR"/>
</dbReference>
<evidence type="ECO:0000256" key="1">
    <source>
        <dbReference type="ARBA" id="ARBA00023125"/>
    </source>
</evidence>
<evidence type="ECO:0000313" key="3">
    <source>
        <dbReference type="EMBL" id="PST35541.1"/>
    </source>
</evidence>
<dbReference type="CDD" id="cd02440">
    <property type="entry name" value="AdoMet_MTases"/>
    <property type="match status" value="1"/>
</dbReference>
<dbReference type="SMART" id="SM00422">
    <property type="entry name" value="HTH_MERR"/>
    <property type="match status" value="1"/>
</dbReference>
<sequence>MEKYYTTGQFAKMAGVTLRTIRYYDKIGLLKPSHILDNGYRQYCNKDLITLQKILALKELGFSLEEIYPLIIDNDKDSFKESLKLQTSLINQKMNHLNNLKATIKSTEKILEHDQISWEKIIELINLTNNDESIIQQYFNSQNLSTRIYLHDHFSINKESWFEWLYHQIDFSHVYQLLEIGCGNGKLWENNTYNLRNREIFLSDISEGMLEDTRKKLGNDYNYIVLDAQNIPFKNHFFDSVIANHVLFYLQDLNLGLLEISRVLKDYGIFYCTTYGKNHMKEITEIVHNFDSRIQLSNNNLVEHFGLENGKTLLRPYFKQIELKRYDDYLIVDDAKALMNYIMSCHGNQKEYLGYRLKEFQAYLEKIIDENNGIKITKDCGLFICRK</sequence>
<gene>
    <name evidence="3" type="ORF">C7U54_14140</name>
</gene>
<dbReference type="RefSeq" id="WP_107030695.1">
    <property type="nucleotide sequence ID" value="NZ_PYLQ01000035.1"/>
</dbReference>
<accession>A0A2T3FJT1</accession>
<dbReference type="EMBL" id="PYLQ01000035">
    <property type="protein sequence ID" value="PST35541.1"/>
    <property type="molecule type" value="Genomic_DNA"/>
</dbReference>
<dbReference type="Pfam" id="PF13411">
    <property type="entry name" value="MerR_1"/>
    <property type="match status" value="1"/>
</dbReference>
<comment type="caution">
    <text evidence="3">The sequence shown here is derived from an EMBL/GenBank/DDBJ whole genome shotgun (WGS) entry which is preliminary data.</text>
</comment>
<dbReference type="InterPro" id="IPR013216">
    <property type="entry name" value="Methyltransf_11"/>
</dbReference>